<evidence type="ECO:0008006" key="4">
    <source>
        <dbReference type="Google" id="ProtNLM"/>
    </source>
</evidence>
<dbReference type="PANTHER" id="PTHR24118:SF99">
    <property type="entry name" value="POTE ANKYRIN DOMAIN FAMILY MEMBER 3C-RELATED"/>
    <property type="match status" value="1"/>
</dbReference>
<dbReference type="RefSeq" id="WP_224043600.1">
    <property type="nucleotide sequence ID" value="NZ_CAJZAH010000004.1"/>
</dbReference>
<evidence type="ECO:0000256" key="1">
    <source>
        <dbReference type="PROSITE-ProRule" id="PRU00023"/>
    </source>
</evidence>
<evidence type="ECO:0000313" key="2">
    <source>
        <dbReference type="EMBL" id="CAG9180066.1"/>
    </source>
</evidence>
<feature type="repeat" description="ANK" evidence="1">
    <location>
        <begin position="309"/>
        <end position="341"/>
    </location>
</feature>
<dbReference type="InterPro" id="IPR036770">
    <property type="entry name" value="Ankyrin_rpt-contain_sf"/>
</dbReference>
<feature type="repeat" description="ANK" evidence="1">
    <location>
        <begin position="342"/>
        <end position="374"/>
    </location>
</feature>
<dbReference type="InterPro" id="IPR002110">
    <property type="entry name" value="Ankyrin_rpt"/>
</dbReference>
<gene>
    <name evidence="2" type="ORF">LMG21510_03977</name>
</gene>
<dbReference type="Pfam" id="PF12796">
    <property type="entry name" value="Ank_2"/>
    <property type="match status" value="1"/>
</dbReference>
<keyword evidence="1" id="KW-0040">ANK repeat</keyword>
<dbReference type="EMBL" id="CAJZAH010000004">
    <property type="protein sequence ID" value="CAG9180066.1"/>
    <property type="molecule type" value="Genomic_DNA"/>
</dbReference>
<protein>
    <recommendedName>
        <fullName evidence="4">Ankyrin repeat protein</fullName>
    </recommendedName>
</protein>
<accession>A0ABM8XIQ0</accession>
<dbReference type="PANTHER" id="PTHR24118">
    <property type="entry name" value="POTE ANKYRIN DOMAIN"/>
    <property type="match status" value="1"/>
</dbReference>
<comment type="caution">
    <text evidence="2">The sequence shown here is derived from an EMBL/GenBank/DDBJ whole genome shotgun (WGS) entry which is preliminary data.</text>
</comment>
<reference evidence="2 3" key="1">
    <citation type="submission" date="2021-08" db="EMBL/GenBank/DDBJ databases">
        <authorList>
            <person name="Peeters C."/>
        </authorList>
    </citation>
    <scope>NUCLEOTIDE SEQUENCE [LARGE SCALE GENOMIC DNA]</scope>
    <source>
        <strain evidence="2 3">LMG 21510</strain>
    </source>
</reference>
<dbReference type="Gene3D" id="1.25.40.20">
    <property type="entry name" value="Ankyrin repeat-containing domain"/>
    <property type="match status" value="2"/>
</dbReference>
<dbReference type="Proteomes" id="UP000721236">
    <property type="component" value="Unassembled WGS sequence"/>
</dbReference>
<dbReference type="SUPFAM" id="SSF48403">
    <property type="entry name" value="Ankyrin repeat"/>
    <property type="match status" value="1"/>
</dbReference>
<feature type="repeat" description="ANK" evidence="1">
    <location>
        <begin position="239"/>
        <end position="271"/>
    </location>
</feature>
<name>A0ABM8XIQ0_9BURK</name>
<dbReference type="SMART" id="SM00248">
    <property type="entry name" value="ANK"/>
    <property type="match status" value="5"/>
</dbReference>
<dbReference type="PROSITE" id="PS50297">
    <property type="entry name" value="ANK_REP_REGION"/>
    <property type="match status" value="2"/>
</dbReference>
<evidence type="ECO:0000313" key="3">
    <source>
        <dbReference type="Proteomes" id="UP000721236"/>
    </source>
</evidence>
<proteinExistence type="predicted"/>
<sequence length="450" mass="49246">MLSLIVNRFSARAEHLDTSVARLAAQRDTEIGPFEEEEQWLRRRLRVLDAQIALLREHPRPGPETCQDRYQATLNTLAHEFVSGHRQRLDSRLSDIVSRTPARGPGGELARHQRSLQQFEERVAAEMACHRQFCIERPEPRPQSLVSDLEHEKESIETILHALRDNIATMSAAVERTACDLSGRLTDLRRERESALADAQRHEQWLSACAKADLVNVIAGMRRVALEERAAFINRLGDGGRNALHLACETTDVVIANLLLSGGGSLEVPTDRGRLPIHMACRRDCGAQTGTFLSWLKGSGADVNACDGDGRGPLNEAAYYGNVSAVRWLVQNGCQLTACDRQGRTALHVAAAAGQAAMVEELLALGVDPTSANRAGERPLVEALRNGHATVAIAFFDRGLWLPASEIAALQGSAAWQVAAVRHAFWAPVEQQLAKRRDEALRAGISGTSA</sequence>
<keyword evidence="3" id="KW-1185">Reference proteome</keyword>
<dbReference type="PROSITE" id="PS50088">
    <property type="entry name" value="ANK_REPEAT"/>
    <property type="match status" value="3"/>
</dbReference>
<organism evidence="2 3">
    <name type="scientific">Cupriavidus respiraculi</name>
    <dbReference type="NCBI Taxonomy" id="195930"/>
    <lineage>
        <taxon>Bacteria</taxon>
        <taxon>Pseudomonadati</taxon>
        <taxon>Pseudomonadota</taxon>
        <taxon>Betaproteobacteria</taxon>
        <taxon>Burkholderiales</taxon>
        <taxon>Burkholderiaceae</taxon>
        <taxon>Cupriavidus</taxon>
    </lineage>
</organism>